<dbReference type="AlphaFoldDB" id="A0AAE1R0C6"/>
<feature type="compositionally biased region" description="Low complexity" evidence="1">
    <location>
        <begin position="1"/>
        <end position="15"/>
    </location>
</feature>
<evidence type="ECO:0000313" key="3">
    <source>
        <dbReference type="Proteomes" id="UP001291623"/>
    </source>
</evidence>
<comment type="caution">
    <text evidence="2">The sequence shown here is derived from an EMBL/GenBank/DDBJ whole genome shotgun (WGS) entry which is preliminary data.</text>
</comment>
<proteinExistence type="predicted"/>
<dbReference type="Proteomes" id="UP001291623">
    <property type="component" value="Unassembled WGS sequence"/>
</dbReference>
<organism evidence="2 3">
    <name type="scientific">Anisodus tanguticus</name>
    <dbReference type="NCBI Taxonomy" id="243964"/>
    <lineage>
        <taxon>Eukaryota</taxon>
        <taxon>Viridiplantae</taxon>
        <taxon>Streptophyta</taxon>
        <taxon>Embryophyta</taxon>
        <taxon>Tracheophyta</taxon>
        <taxon>Spermatophyta</taxon>
        <taxon>Magnoliopsida</taxon>
        <taxon>eudicotyledons</taxon>
        <taxon>Gunneridae</taxon>
        <taxon>Pentapetalae</taxon>
        <taxon>asterids</taxon>
        <taxon>lamiids</taxon>
        <taxon>Solanales</taxon>
        <taxon>Solanaceae</taxon>
        <taxon>Solanoideae</taxon>
        <taxon>Hyoscyameae</taxon>
        <taxon>Anisodus</taxon>
    </lineage>
</organism>
<reference evidence="2" key="1">
    <citation type="submission" date="2023-12" db="EMBL/GenBank/DDBJ databases">
        <title>Genome assembly of Anisodus tanguticus.</title>
        <authorList>
            <person name="Wang Y.-J."/>
        </authorList>
    </citation>
    <scope>NUCLEOTIDE SEQUENCE</scope>
    <source>
        <strain evidence="2">KB-2021</strain>
        <tissue evidence="2">Leaf</tissue>
    </source>
</reference>
<accession>A0AAE1R0C6</accession>
<feature type="region of interest" description="Disordered" evidence="1">
    <location>
        <begin position="1"/>
        <end position="24"/>
    </location>
</feature>
<gene>
    <name evidence="2" type="ORF">RND71_039843</name>
</gene>
<protein>
    <submittedName>
        <fullName evidence="2">Uncharacterized protein</fullName>
    </submittedName>
</protein>
<name>A0AAE1R0C6_9SOLA</name>
<dbReference type="EMBL" id="JAVYJV010000022">
    <property type="protein sequence ID" value="KAK4341342.1"/>
    <property type="molecule type" value="Genomic_DNA"/>
</dbReference>
<keyword evidence="3" id="KW-1185">Reference proteome</keyword>
<sequence>MTESSFSSPSSPTSSNRHRHTPIEKGVGSYNISLSKAFSNLNFSKWAYTIAVCDCSTCTQRKGQLNVTQFLKEFNDNIPSINAEVELNLQRCIRLNEEISAGDGKLIDPHNSPLRANLHRGEPAGADNHPLEGLFPWDFGLVEAFFFNFMQGIFIDGQFPGATLNVVTNDNVEKKRNRSNRIPLANPKAEGQQKKKTKAMQTFTNNIISEADATQKFNREKKKMKLLTRDQICKGKSIMEPSNSNNAEQQQMDIDVDQEEGAPQTASSEILTLKSGSWRKICYNPNGICPTINTEYHMNALAFVPGAFHWLGRDYFVVTFSISNEV</sequence>
<evidence type="ECO:0000256" key="1">
    <source>
        <dbReference type="SAM" id="MobiDB-lite"/>
    </source>
</evidence>
<evidence type="ECO:0000313" key="2">
    <source>
        <dbReference type="EMBL" id="KAK4341342.1"/>
    </source>
</evidence>